<evidence type="ECO:0000259" key="7">
    <source>
        <dbReference type="PROSITE" id="PS50237"/>
    </source>
</evidence>
<dbReference type="InterPro" id="IPR000569">
    <property type="entry name" value="HECT_dom"/>
</dbReference>
<dbReference type="PANTHER" id="PTHR45700">
    <property type="entry name" value="UBIQUITIN-PROTEIN LIGASE E3C"/>
    <property type="match status" value="1"/>
</dbReference>
<proteinExistence type="predicted"/>
<evidence type="ECO:0000256" key="5">
    <source>
        <dbReference type="PROSITE-ProRule" id="PRU00104"/>
    </source>
</evidence>
<dbReference type="PROSITE" id="PS50237">
    <property type="entry name" value="HECT"/>
    <property type="match status" value="1"/>
</dbReference>
<dbReference type="Pfam" id="PF00632">
    <property type="entry name" value="HECT"/>
    <property type="match status" value="2"/>
</dbReference>
<evidence type="ECO:0000256" key="2">
    <source>
        <dbReference type="ARBA" id="ARBA00012485"/>
    </source>
</evidence>
<comment type="caution">
    <text evidence="8">The sequence shown here is derived from an EMBL/GenBank/DDBJ whole genome shotgun (WGS) entry which is preliminary data.</text>
</comment>
<dbReference type="InterPro" id="IPR044611">
    <property type="entry name" value="E3A/B/C-like"/>
</dbReference>
<dbReference type="SMART" id="SM00119">
    <property type="entry name" value="HECTc"/>
    <property type="match status" value="1"/>
</dbReference>
<evidence type="ECO:0000256" key="3">
    <source>
        <dbReference type="ARBA" id="ARBA00022679"/>
    </source>
</evidence>
<gene>
    <name evidence="8" type="ORF">SCF082_LOCUS42065</name>
</gene>
<sequence length="338" mass="37315">MVPQEQGQDAGGLFKEFWEKFLELSRRETGQLSGGLRVLSICSESPQCQGGDVSELCLNFVATDGEGKEVPLLPNGQEMPVTVENRVKRFQAQQGQELHQASAAFLAGFRSLIDEKWLSMLSEHELQQVISGSSGGSLDVDDLQRHTELSNCSGHRDRMVLLGGNRPAAFQGKDFFTALRAMKPEHQVFGATSEAELTSTNPLTSVDVKLLRFVTSCSRAPLLGFSHLQPPFTLHKVHIRSDSEKLPTASTWKVMKEKLEFVIVQVLVAALELAGVAQEEDAATYRAAYEEAKEAGVDERKLSEAEDRDRPKTSTELSRGNGMLGVFKWAWCFQVMVG</sequence>
<evidence type="ECO:0000313" key="8">
    <source>
        <dbReference type="EMBL" id="CAK9089128.1"/>
    </source>
</evidence>
<keyword evidence="9" id="KW-1185">Reference proteome</keyword>
<organism evidence="8 9">
    <name type="scientific">Durusdinium trenchii</name>
    <dbReference type="NCBI Taxonomy" id="1381693"/>
    <lineage>
        <taxon>Eukaryota</taxon>
        <taxon>Sar</taxon>
        <taxon>Alveolata</taxon>
        <taxon>Dinophyceae</taxon>
        <taxon>Suessiales</taxon>
        <taxon>Symbiodiniaceae</taxon>
        <taxon>Durusdinium</taxon>
    </lineage>
</organism>
<dbReference type="InterPro" id="IPR035983">
    <property type="entry name" value="Hect_E3_ubiquitin_ligase"/>
</dbReference>
<feature type="compositionally biased region" description="Basic and acidic residues" evidence="6">
    <location>
        <begin position="298"/>
        <end position="313"/>
    </location>
</feature>
<dbReference type="Gene3D" id="3.30.2410.10">
    <property type="entry name" value="Hect, E3 ligase catalytic domain"/>
    <property type="match status" value="1"/>
</dbReference>
<dbReference type="PANTHER" id="PTHR45700:SF6">
    <property type="entry name" value="E3 UBIQUITIN-PROTEIN LIGASE UPL6"/>
    <property type="match status" value="1"/>
</dbReference>
<evidence type="ECO:0000256" key="6">
    <source>
        <dbReference type="SAM" id="MobiDB-lite"/>
    </source>
</evidence>
<evidence type="ECO:0000313" key="9">
    <source>
        <dbReference type="Proteomes" id="UP001642464"/>
    </source>
</evidence>
<dbReference type="EC" id="2.3.2.26" evidence="2"/>
<evidence type="ECO:0000256" key="4">
    <source>
        <dbReference type="ARBA" id="ARBA00022786"/>
    </source>
</evidence>
<dbReference type="EMBL" id="CAXAMM010039807">
    <property type="protein sequence ID" value="CAK9089128.1"/>
    <property type="molecule type" value="Genomic_DNA"/>
</dbReference>
<dbReference type="Gene3D" id="3.30.2160.10">
    <property type="entry name" value="Hect, E3 ligase catalytic domain"/>
    <property type="match status" value="1"/>
</dbReference>
<reference evidence="8 9" key="1">
    <citation type="submission" date="2024-02" db="EMBL/GenBank/DDBJ databases">
        <authorList>
            <person name="Chen Y."/>
            <person name="Shah S."/>
            <person name="Dougan E. K."/>
            <person name="Thang M."/>
            <person name="Chan C."/>
        </authorList>
    </citation>
    <scope>NUCLEOTIDE SEQUENCE [LARGE SCALE GENOMIC DNA]</scope>
</reference>
<keyword evidence="3 8" id="KW-0808">Transferase</keyword>
<comment type="catalytic activity">
    <reaction evidence="1">
        <text>S-ubiquitinyl-[E2 ubiquitin-conjugating enzyme]-L-cysteine + [acceptor protein]-L-lysine = [E2 ubiquitin-conjugating enzyme]-L-cysteine + N(6)-ubiquitinyl-[acceptor protein]-L-lysine.</text>
        <dbReference type="EC" id="2.3.2.26"/>
    </reaction>
</comment>
<dbReference type="Gene3D" id="3.90.1750.10">
    <property type="entry name" value="Hect, E3 ligase catalytic domains"/>
    <property type="match status" value="1"/>
</dbReference>
<protein>
    <recommendedName>
        <fullName evidence="2">HECT-type E3 ubiquitin transferase</fullName>
        <ecNumber evidence="2">2.3.2.26</ecNumber>
    </recommendedName>
</protein>
<dbReference type="SUPFAM" id="SSF56204">
    <property type="entry name" value="Hect, E3 ligase catalytic domain"/>
    <property type="match status" value="1"/>
</dbReference>
<feature type="region of interest" description="Disordered" evidence="6">
    <location>
        <begin position="298"/>
        <end position="317"/>
    </location>
</feature>
<accession>A0ABP0QLR3</accession>
<dbReference type="GO" id="GO:0016740">
    <property type="term" value="F:transferase activity"/>
    <property type="evidence" value="ECO:0007669"/>
    <property type="project" value="UniProtKB-KW"/>
</dbReference>
<comment type="caution">
    <text evidence="5">Lacks conserved residue(s) required for the propagation of feature annotation.</text>
</comment>
<name>A0ABP0QLR3_9DINO</name>
<dbReference type="Proteomes" id="UP001642464">
    <property type="component" value="Unassembled WGS sequence"/>
</dbReference>
<feature type="domain" description="HECT" evidence="7">
    <location>
        <begin position="67"/>
        <end position="251"/>
    </location>
</feature>
<keyword evidence="4 5" id="KW-0833">Ubl conjugation pathway</keyword>
<evidence type="ECO:0000256" key="1">
    <source>
        <dbReference type="ARBA" id="ARBA00000885"/>
    </source>
</evidence>